<name>M8C613_AEGTA</name>
<dbReference type="EnsemblPlants" id="EMT10583">
    <property type="protein sequence ID" value="EMT10583"/>
    <property type="gene ID" value="F775_18271"/>
</dbReference>
<dbReference type="PANTHER" id="PTHR33377:SF18">
    <property type="entry name" value="RX N-TERMINAL DOMAIN-CONTAINING PROTEIN"/>
    <property type="match status" value="1"/>
</dbReference>
<accession>M8C613</accession>
<protein>
    <recommendedName>
        <fullName evidence="2">NB-ARC domain-containing protein</fullName>
    </recommendedName>
</protein>
<evidence type="ECO:0000313" key="1">
    <source>
        <dbReference type="EnsemblPlants" id="EMT10583"/>
    </source>
</evidence>
<dbReference type="PANTHER" id="PTHR33377">
    <property type="entry name" value="OS10G0134700 PROTEIN-RELATED"/>
    <property type="match status" value="1"/>
</dbReference>
<organism evidence="1">
    <name type="scientific">Aegilops tauschii</name>
    <name type="common">Tausch's goatgrass</name>
    <name type="synonym">Aegilops squarrosa</name>
    <dbReference type="NCBI Taxonomy" id="37682"/>
    <lineage>
        <taxon>Eukaryota</taxon>
        <taxon>Viridiplantae</taxon>
        <taxon>Streptophyta</taxon>
        <taxon>Embryophyta</taxon>
        <taxon>Tracheophyta</taxon>
        <taxon>Spermatophyta</taxon>
        <taxon>Magnoliopsida</taxon>
        <taxon>Liliopsida</taxon>
        <taxon>Poales</taxon>
        <taxon>Poaceae</taxon>
        <taxon>BOP clade</taxon>
        <taxon>Pooideae</taxon>
        <taxon>Triticodae</taxon>
        <taxon>Triticeae</taxon>
        <taxon>Triticinae</taxon>
        <taxon>Aegilops</taxon>
    </lineage>
</organism>
<evidence type="ECO:0008006" key="2">
    <source>
        <dbReference type="Google" id="ProtNLM"/>
    </source>
</evidence>
<dbReference type="ExpressionAtlas" id="M8C613">
    <property type="expression patterns" value="baseline"/>
</dbReference>
<sequence length="202" mass="22948">MEDVDCEEWKKIHHAAACINTESKVIVVSRKESSVKYGTVKPIRLSRLTAEEYTYLFKTLAFGSADPEDHPNLTPLAIELAAMLGGYKNVTENNLPMFGEHLSLRIRRRAPVDITSFLPSPAAPLFLGRPRTETEVSQRRLPKVTMADLIVDPTIRPKGDFDLVKWKSRLPPYTEFSYFVPSCAEQMHKTTARRKREAAIYP</sequence>
<proteinExistence type="predicted"/>
<dbReference type="AlphaFoldDB" id="M8C613"/>
<reference evidence="1" key="1">
    <citation type="submission" date="2015-06" db="UniProtKB">
        <authorList>
            <consortium name="EnsemblPlants"/>
        </authorList>
    </citation>
    <scope>IDENTIFICATION</scope>
</reference>